<dbReference type="Gene3D" id="3.30.110.170">
    <property type="entry name" value="Protein of unknown function (DUF541), domain 1"/>
    <property type="match status" value="1"/>
</dbReference>
<dbReference type="Pfam" id="PF04402">
    <property type="entry name" value="SIMPL"/>
    <property type="match status" value="1"/>
</dbReference>
<evidence type="ECO:0000313" key="2">
    <source>
        <dbReference type="Proteomes" id="UP000637002"/>
    </source>
</evidence>
<evidence type="ECO:0000313" key="1">
    <source>
        <dbReference type="EMBL" id="GGC57876.1"/>
    </source>
</evidence>
<comment type="caution">
    <text evidence="1">The sequence shown here is derived from an EMBL/GenBank/DDBJ whole genome shotgun (WGS) entry which is preliminary data.</text>
</comment>
<name>A0A916U373_9HYPH</name>
<reference evidence="1" key="1">
    <citation type="journal article" date="2014" name="Int. J. Syst. Evol. Microbiol.">
        <title>Complete genome sequence of Corynebacterium casei LMG S-19264T (=DSM 44701T), isolated from a smear-ripened cheese.</title>
        <authorList>
            <consortium name="US DOE Joint Genome Institute (JGI-PGF)"/>
            <person name="Walter F."/>
            <person name="Albersmeier A."/>
            <person name="Kalinowski J."/>
            <person name="Ruckert C."/>
        </authorList>
    </citation>
    <scope>NUCLEOTIDE SEQUENCE</scope>
    <source>
        <strain evidence="1">CGMCC 1.12919</strain>
    </source>
</reference>
<gene>
    <name evidence="1" type="ORF">GCM10010994_16080</name>
</gene>
<proteinExistence type="predicted"/>
<dbReference type="InterPro" id="IPR007497">
    <property type="entry name" value="SIMPL/DUF541"/>
</dbReference>
<dbReference type="AlphaFoldDB" id="A0A916U373"/>
<organism evidence="1 2">
    <name type="scientific">Chelatococcus reniformis</name>
    <dbReference type="NCBI Taxonomy" id="1494448"/>
    <lineage>
        <taxon>Bacteria</taxon>
        <taxon>Pseudomonadati</taxon>
        <taxon>Pseudomonadota</taxon>
        <taxon>Alphaproteobacteria</taxon>
        <taxon>Hyphomicrobiales</taxon>
        <taxon>Chelatococcaceae</taxon>
        <taxon>Chelatococcus</taxon>
    </lineage>
</organism>
<keyword evidence="2" id="KW-1185">Reference proteome</keyword>
<dbReference type="EMBL" id="BMGG01000002">
    <property type="protein sequence ID" value="GGC57876.1"/>
    <property type="molecule type" value="Genomic_DNA"/>
</dbReference>
<reference evidence="1" key="2">
    <citation type="submission" date="2020-09" db="EMBL/GenBank/DDBJ databases">
        <authorList>
            <person name="Sun Q."/>
            <person name="Zhou Y."/>
        </authorList>
    </citation>
    <scope>NUCLEOTIDE SEQUENCE</scope>
    <source>
        <strain evidence="1">CGMCC 1.12919</strain>
    </source>
</reference>
<dbReference type="Proteomes" id="UP000637002">
    <property type="component" value="Unassembled WGS sequence"/>
</dbReference>
<protein>
    <submittedName>
        <fullName evidence="1">Uncharacterized protein</fullName>
    </submittedName>
</protein>
<sequence>MKNRRAVLNEARRAAVIDAREQADVYADAAGLRLVEITDIADGNARPPISGEADLPVAHEGVRTLAILPPATLRFDASVQMRWRIAPR</sequence>
<accession>A0A916U373</accession>